<dbReference type="Gene3D" id="3.40.50.800">
    <property type="entry name" value="Anticodon-binding domain"/>
    <property type="match status" value="1"/>
</dbReference>
<dbReference type="InterPro" id="IPR004516">
    <property type="entry name" value="HisRS/HisZ"/>
</dbReference>
<dbReference type="SUPFAM" id="SSF55681">
    <property type="entry name" value="Class II aaRS and biotin synthetases"/>
    <property type="match status" value="1"/>
</dbReference>
<evidence type="ECO:0000256" key="6">
    <source>
        <dbReference type="PIRSR" id="PIRSR001549-1"/>
    </source>
</evidence>
<dbReference type="PANTHER" id="PTHR43707">
    <property type="entry name" value="HISTIDYL-TRNA SYNTHETASE"/>
    <property type="match status" value="1"/>
</dbReference>
<feature type="binding site" evidence="6">
    <location>
        <begin position="78"/>
        <end position="80"/>
    </location>
    <ligand>
        <name>L-histidine</name>
        <dbReference type="ChEBI" id="CHEBI:57595"/>
    </ligand>
</feature>
<feature type="binding site" evidence="6">
    <location>
        <position position="254"/>
    </location>
    <ligand>
        <name>L-histidine</name>
        <dbReference type="ChEBI" id="CHEBI:57595"/>
    </ligand>
</feature>
<name>A0A1R1YQK2_9FUNG</name>
<feature type="binding site" evidence="6">
    <location>
        <position position="108"/>
    </location>
    <ligand>
        <name>L-histidine</name>
        <dbReference type="ChEBI" id="CHEBI:57595"/>
    </ligand>
</feature>
<dbReference type="GO" id="GO:0005524">
    <property type="term" value="F:ATP binding"/>
    <property type="evidence" value="ECO:0007669"/>
    <property type="project" value="InterPro"/>
</dbReference>
<dbReference type="Pfam" id="PF03129">
    <property type="entry name" value="HGTP_anticodon"/>
    <property type="match status" value="1"/>
</dbReference>
<feature type="binding site" evidence="6">
    <location>
        <position position="126"/>
    </location>
    <ligand>
        <name>L-histidine</name>
        <dbReference type="ChEBI" id="CHEBI:57595"/>
    </ligand>
</feature>
<dbReference type="Pfam" id="PF13393">
    <property type="entry name" value="tRNA-synt_His"/>
    <property type="match status" value="1"/>
</dbReference>
<sequence>MTIRGMPDKLDIECKKAEYIYKVASKLSRLNGYEQIQTPILEHASTFTKSAGQYSDIVSKEMYIFKDRNEDLISLRPEGTAGTVRALVSNGFLNSLPKKLFYFGPMFRHERPQKGRLRQFDQFGVEIYGIFHPTADVECIHLAWKFIQDLRLDGDSKILINTLGDSESRLKYKNALVSYFEKNRDKLSKDSIARLDKNPLRILDSKDPGDIEIVNGSPDIFEFLSLSSIRRYEFIESSLKELDIPFKRVKSLVRGLDYYDHTVWEVVSNSARLGRSQNTILAGGRYNNLVKLFGGSSQTPGIGWAAGVERLSYLLNNEEAFIEAEPVSIILVPETMISNESDSYQNKDISYKLMTMAMKVSTKLSSSGIRSSIIHTTSGGASNKINYPSLSKQLNAANKMQSKSVVIIGENEIINDCVVLKDFKNNSQTTCKVSELPEKIRGF</sequence>
<dbReference type="GO" id="GO:0006427">
    <property type="term" value="P:histidyl-tRNA aminoacylation"/>
    <property type="evidence" value="ECO:0007669"/>
    <property type="project" value="InterPro"/>
</dbReference>
<dbReference type="InterPro" id="IPR015807">
    <property type="entry name" value="His-tRNA-ligase"/>
</dbReference>
<dbReference type="HAMAP" id="MF_00127">
    <property type="entry name" value="His_tRNA_synth"/>
    <property type="match status" value="1"/>
</dbReference>
<dbReference type="EC" id="6.1.1.21" evidence="2"/>
<comment type="caution">
    <text evidence="8">The sequence shown here is derived from an EMBL/GenBank/DDBJ whole genome shotgun (WGS) entry which is preliminary data.</text>
</comment>
<dbReference type="OrthoDB" id="1906957at2759"/>
<dbReference type="EMBL" id="LSSM01000356">
    <property type="protein sequence ID" value="OMJ29179.1"/>
    <property type="molecule type" value="Genomic_DNA"/>
</dbReference>
<comment type="similarity">
    <text evidence="1">Belongs to the class-II aminoacyl-tRNA synthetase family.</text>
</comment>
<evidence type="ECO:0000259" key="7">
    <source>
        <dbReference type="PROSITE" id="PS50862"/>
    </source>
</evidence>
<protein>
    <recommendedName>
        <fullName evidence="2">histidine--tRNA ligase</fullName>
        <ecNumber evidence="2">6.1.1.21</ecNumber>
    </recommendedName>
    <alternativeName>
        <fullName evidence="4">Histidyl-tRNA synthetase</fullName>
    </alternativeName>
</protein>
<feature type="binding site" evidence="6">
    <location>
        <begin position="258"/>
        <end position="259"/>
    </location>
    <ligand>
        <name>L-histidine</name>
        <dbReference type="ChEBI" id="CHEBI:57595"/>
    </ligand>
</feature>
<dbReference type="InterPro" id="IPR006195">
    <property type="entry name" value="aa-tRNA-synth_II"/>
</dbReference>
<evidence type="ECO:0000256" key="5">
    <source>
        <dbReference type="ARBA" id="ARBA00047639"/>
    </source>
</evidence>
<dbReference type="PANTHER" id="PTHR43707:SF1">
    <property type="entry name" value="HISTIDINE--TRNA LIGASE, MITOCHONDRIAL-RELATED"/>
    <property type="match status" value="1"/>
</dbReference>
<organism evidence="8 9">
    <name type="scientific">Smittium culicis</name>
    <dbReference type="NCBI Taxonomy" id="133412"/>
    <lineage>
        <taxon>Eukaryota</taxon>
        <taxon>Fungi</taxon>
        <taxon>Fungi incertae sedis</taxon>
        <taxon>Zoopagomycota</taxon>
        <taxon>Kickxellomycotina</taxon>
        <taxon>Harpellomycetes</taxon>
        <taxon>Harpellales</taxon>
        <taxon>Legeriomycetaceae</taxon>
        <taxon>Smittium</taxon>
    </lineage>
</organism>
<proteinExistence type="inferred from homology"/>
<gene>
    <name evidence="8" type="ORF">AYI69_g1317</name>
</gene>
<dbReference type="GO" id="GO:0005737">
    <property type="term" value="C:cytoplasm"/>
    <property type="evidence" value="ECO:0007669"/>
    <property type="project" value="InterPro"/>
</dbReference>
<dbReference type="PIRSF" id="PIRSF001549">
    <property type="entry name" value="His-tRNA_synth"/>
    <property type="match status" value="1"/>
</dbReference>
<keyword evidence="9" id="KW-1185">Reference proteome</keyword>
<evidence type="ECO:0000313" key="8">
    <source>
        <dbReference type="EMBL" id="OMJ29179.1"/>
    </source>
</evidence>
<dbReference type="SUPFAM" id="SSF52954">
    <property type="entry name" value="Class II aaRS ABD-related"/>
    <property type="match status" value="1"/>
</dbReference>
<evidence type="ECO:0000256" key="3">
    <source>
        <dbReference type="ARBA" id="ARBA00022741"/>
    </source>
</evidence>
<reference evidence="9" key="1">
    <citation type="submission" date="2017-01" db="EMBL/GenBank/DDBJ databases">
        <authorList>
            <person name="Wang Y."/>
            <person name="White M."/>
            <person name="Kvist S."/>
            <person name="Moncalvo J.-M."/>
        </authorList>
    </citation>
    <scope>NUCLEOTIDE SEQUENCE [LARGE SCALE GENOMIC DNA]</scope>
    <source>
        <strain evidence="9">ID-206-W2</strain>
    </source>
</reference>
<dbReference type="Proteomes" id="UP000187429">
    <property type="component" value="Unassembled WGS sequence"/>
</dbReference>
<dbReference type="InterPro" id="IPR041715">
    <property type="entry name" value="HisRS-like_core"/>
</dbReference>
<keyword evidence="3" id="KW-0547">Nucleotide-binding</keyword>
<dbReference type="InterPro" id="IPR004154">
    <property type="entry name" value="Anticodon-bd"/>
</dbReference>
<dbReference type="CDD" id="cd00773">
    <property type="entry name" value="HisRS-like_core"/>
    <property type="match status" value="1"/>
</dbReference>
<accession>A0A1R1YQK2</accession>
<dbReference type="PROSITE" id="PS50862">
    <property type="entry name" value="AA_TRNA_LIGASE_II"/>
    <property type="match status" value="1"/>
</dbReference>
<keyword evidence="8" id="KW-0436">Ligase</keyword>
<comment type="catalytic activity">
    <reaction evidence="5">
        <text>tRNA(His) + L-histidine + ATP = L-histidyl-tRNA(His) + AMP + diphosphate + H(+)</text>
        <dbReference type="Rhea" id="RHEA:17313"/>
        <dbReference type="Rhea" id="RHEA-COMP:9665"/>
        <dbReference type="Rhea" id="RHEA-COMP:9689"/>
        <dbReference type="ChEBI" id="CHEBI:15378"/>
        <dbReference type="ChEBI" id="CHEBI:30616"/>
        <dbReference type="ChEBI" id="CHEBI:33019"/>
        <dbReference type="ChEBI" id="CHEBI:57595"/>
        <dbReference type="ChEBI" id="CHEBI:78442"/>
        <dbReference type="ChEBI" id="CHEBI:78527"/>
        <dbReference type="ChEBI" id="CHEBI:456215"/>
        <dbReference type="EC" id="6.1.1.21"/>
    </reaction>
</comment>
<dbReference type="NCBIfam" id="TIGR00442">
    <property type="entry name" value="hisS"/>
    <property type="match status" value="1"/>
</dbReference>
<evidence type="ECO:0000256" key="1">
    <source>
        <dbReference type="ARBA" id="ARBA00008226"/>
    </source>
</evidence>
<dbReference type="AlphaFoldDB" id="A0A1R1YQK2"/>
<evidence type="ECO:0000256" key="4">
    <source>
        <dbReference type="ARBA" id="ARBA00030619"/>
    </source>
</evidence>
<dbReference type="InterPro" id="IPR036621">
    <property type="entry name" value="Anticodon-bd_dom_sf"/>
</dbReference>
<dbReference type="GO" id="GO:0004821">
    <property type="term" value="F:histidine-tRNA ligase activity"/>
    <property type="evidence" value="ECO:0007669"/>
    <property type="project" value="UniProtKB-EC"/>
</dbReference>
<feature type="domain" description="Aminoacyl-transfer RNA synthetases class-II family profile" evidence="7">
    <location>
        <begin position="20"/>
        <end position="333"/>
    </location>
</feature>
<feature type="binding site" evidence="6">
    <location>
        <position position="122"/>
    </location>
    <ligand>
        <name>L-histidine</name>
        <dbReference type="ChEBI" id="CHEBI:57595"/>
    </ligand>
</feature>
<evidence type="ECO:0000313" key="9">
    <source>
        <dbReference type="Proteomes" id="UP000187429"/>
    </source>
</evidence>
<dbReference type="Gene3D" id="3.30.930.10">
    <property type="entry name" value="Bira Bifunctional Protein, Domain 2"/>
    <property type="match status" value="1"/>
</dbReference>
<dbReference type="InterPro" id="IPR045864">
    <property type="entry name" value="aa-tRNA-synth_II/BPL/LPL"/>
</dbReference>
<evidence type="ECO:0000256" key="2">
    <source>
        <dbReference type="ARBA" id="ARBA00012815"/>
    </source>
</evidence>